<keyword evidence="1" id="KW-1133">Transmembrane helix</keyword>
<dbReference type="NCBIfam" id="NF041635">
    <property type="entry name" value="STM3941_fam"/>
    <property type="match status" value="1"/>
</dbReference>
<comment type="caution">
    <text evidence="2">The sequence shown here is derived from an EMBL/GenBank/DDBJ whole genome shotgun (WGS) entry which is preliminary data.</text>
</comment>
<feature type="transmembrane region" description="Helical" evidence="1">
    <location>
        <begin position="12"/>
        <end position="32"/>
    </location>
</feature>
<evidence type="ECO:0000313" key="2">
    <source>
        <dbReference type="EMBL" id="MDR4953189.1"/>
    </source>
</evidence>
<dbReference type="EMBL" id="JAVIXS010000013">
    <property type="protein sequence ID" value="MDR4953189.1"/>
    <property type="molecule type" value="Genomic_DNA"/>
</dbReference>
<dbReference type="RefSeq" id="WP_309522428.1">
    <property type="nucleotide sequence ID" value="NZ_JAVIXS010000013.1"/>
</dbReference>
<proteinExistence type="predicted"/>
<dbReference type="Proteomes" id="UP001260959">
    <property type="component" value="Unassembled WGS sequence"/>
</dbReference>
<keyword evidence="1" id="KW-0472">Membrane</keyword>
<protein>
    <submittedName>
        <fullName evidence="2">STM3941 family protein</fullName>
    </submittedName>
</protein>
<gene>
    <name evidence="2" type="ORF">REB14_13500</name>
</gene>
<accession>A0ABU1E5W0</accession>
<dbReference type="InterPro" id="IPR048136">
    <property type="entry name" value="STM3941-like"/>
</dbReference>
<feature type="transmembrane region" description="Helical" evidence="1">
    <location>
        <begin position="47"/>
        <end position="67"/>
    </location>
</feature>
<name>A0ABU1E5W0_9FLAO</name>
<keyword evidence="1" id="KW-0812">Transmembrane</keyword>
<sequence>MNTIEIKSSKTKLILLVLGSLIFTILGVFFVVSPHKFASFIFRSVTIIRMVGIVAILFFGLCLIILIKSLLTKKFNLIINEKGIIDNSSYVSVGLIFWNDINSIKRIDVVSTKFLIINVKDPNKYLNKESGIKRKILERTYKTYGTPISISSTTLSYNFDEIEKAISEFYNEYKNAPK</sequence>
<organism evidence="2 3">
    <name type="scientific">Chryseobacterium metallicongregator</name>
    <dbReference type="NCBI Taxonomy" id="3073042"/>
    <lineage>
        <taxon>Bacteria</taxon>
        <taxon>Pseudomonadati</taxon>
        <taxon>Bacteroidota</taxon>
        <taxon>Flavobacteriia</taxon>
        <taxon>Flavobacteriales</taxon>
        <taxon>Weeksellaceae</taxon>
        <taxon>Chryseobacterium group</taxon>
        <taxon>Chryseobacterium</taxon>
    </lineage>
</organism>
<evidence type="ECO:0000256" key="1">
    <source>
        <dbReference type="SAM" id="Phobius"/>
    </source>
</evidence>
<keyword evidence="3" id="KW-1185">Reference proteome</keyword>
<reference evidence="2 3" key="1">
    <citation type="submission" date="2023-08" db="EMBL/GenBank/DDBJ databases">
        <authorList>
            <person name="Maltman C."/>
        </authorList>
    </citation>
    <scope>NUCLEOTIDE SEQUENCE [LARGE SCALE GENOMIC DNA]</scope>
    <source>
        <strain evidence="2 3">ES2</strain>
    </source>
</reference>
<evidence type="ECO:0000313" key="3">
    <source>
        <dbReference type="Proteomes" id="UP001260959"/>
    </source>
</evidence>